<protein>
    <submittedName>
        <fullName evidence="1">Uncharacterized protein</fullName>
    </submittedName>
</protein>
<reference evidence="1 2" key="1">
    <citation type="journal article" date="2020" name="Cell">
        <title>Large-Scale Comparative Analyses of Tick Genomes Elucidate Their Genetic Diversity and Vector Capacities.</title>
        <authorList>
            <consortium name="Tick Genome and Microbiome Consortium (TIGMIC)"/>
            <person name="Jia N."/>
            <person name="Wang J."/>
            <person name="Shi W."/>
            <person name="Du L."/>
            <person name="Sun Y."/>
            <person name="Zhan W."/>
            <person name="Jiang J.F."/>
            <person name="Wang Q."/>
            <person name="Zhang B."/>
            <person name="Ji P."/>
            <person name="Bell-Sakyi L."/>
            <person name="Cui X.M."/>
            <person name="Yuan T.T."/>
            <person name="Jiang B.G."/>
            <person name="Yang W.F."/>
            <person name="Lam T.T."/>
            <person name="Chang Q.C."/>
            <person name="Ding S.J."/>
            <person name="Wang X.J."/>
            <person name="Zhu J.G."/>
            <person name="Ruan X.D."/>
            <person name="Zhao L."/>
            <person name="Wei J.T."/>
            <person name="Ye R.Z."/>
            <person name="Que T.C."/>
            <person name="Du C.H."/>
            <person name="Zhou Y.H."/>
            <person name="Cheng J.X."/>
            <person name="Dai P.F."/>
            <person name="Guo W.B."/>
            <person name="Han X.H."/>
            <person name="Huang E.J."/>
            <person name="Li L.F."/>
            <person name="Wei W."/>
            <person name="Gao Y.C."/>
            <person name="Liu J.Z."/>
            <person name="Shao H.Z."/>
            <person name="Wang X."/>
            <person name="Wang C.C."/>
            <person name="Yang T.C."/>
            <person name="Huo Q.B."/>
            <person name="Li W."/>
            <person name="Chen H.Y."/>
            <person name="Chen S.E."/>
            <person name="Zhou L.G."/>
            <person name="Ni X.B."/>
            <person name="Tian J.H."/>
            <person name="Sheng Y."/>
            <person name="Liu T."/>
            <person name="Pan Y.S."/>
            <person name="Xia L.Y."/>
            <person name="Li J."/>
            <person name="Zhao F."/>
            <person name="Cao W.C."/>
        </authorList>
    </citation>
    <scope>NUCLEOTIDE SEQUENCE [LARGE SCALE GENOMIC DNA]</scope>
    <source>
        <strain evidence="1">Iper-2018</strain>
    </source>
</reference>
<organism evidence="1 2">
    <name type="scientific">Ixodes persulcatus</name>
    <name type="common">Taiga tick</name>
    <dbReference type="NCBI Taxonomy" id="34615"/>
    <lineage>
        <taxon>Eukaryota</taxon>
        <taxon>Metazoa</taxon>
        <taxon>Ecdysozoa</taxon>
        <taxon>Arthropoda</taxon>
        <taxon>Chelicerata</taxon>
        <taxon>Arachnida</taxon>
        <taxon>Acari</taxon>
        <taxon>Parasitiformes</taxon>
        <taxon>Ixodida</taxon>
        <taxon>Ixodoidea</taxon>
        <taxon>Ixodidae</taxon>
        <taxon>Ixodinae</taxon>
        <taxon>Ixodes</taxon>
    </lineage>
</organism>
<accession>A0AC60P873</accession>
<proteinExistence type="predicted"/>
<sequence length="89" mass="9853">MDKGTLNAAFSCLEGIYTNQNVGKHVSALLQASRNSASHFLPPYPLFPPLAPPGAMPAPEDCAKKAHQPQQQQQQQQQQQHHHHARVRP</sequence>
<evidence type="ECO:0000313" key="1">
    <source>
        <dbReference type="EMBL" id="KAG0415610.1"/>
    </source>
</evidence>
<keyword evidence="2" id="KW-1185">Reference proteome</keyword>
<dbReference type="EMBL" id="JABSTQ010011052">
    <property type="protein sequence ID" value="KAG0415610.1"/>
    <property type="molecule type" value="Genomic_DNA"/>
</dbReference>
<dbReference type="Proteomes" id="UP000805193">
    <property type="component" value="Unassembled WGS sequence"/>
</dbReference>
<comment type="caution">
    <text evidence="1">The sequence shown here is derived from an EMBL/GenBank/DDBJ whole genome shotgun (WGS) entry which is preliminary data.</text>
</comment>
<name>A0AC60P873_IXOPE</name>
<evidence type="ECO:0000313" key="2">
    <source>
        <dbReference type="Proteomes" id="UP000805193"/>
    </source>
</evidence>
<gene>
    <name evidence="1" type="ORF">HPB47_007226</name>
</gene>